<protein>
    <submittedName>
        <fullName evidence="1">Uncharacterized protein</fullName>
    </submittedName>
</protein>
<gene>
    <name evidence="1" type="ORF">NDU88_001452</name>
</gene>
<reference evidence="1" key="1">
    <citation type="journal article" date="2022" name="bioRxiv">
        <title>Sequencing and chromosome-scale assembly of the giantPleurodeles waltlgenome.</title>
        <authorList>
            <person name="Brown T."/>
            <person name="Elewa A."/>
            <person name="Iarovenko S."/>
            <person name="Subramanian E."/>
            <person name="Araus A.J."/>
            <person name="Petzold A."/>
            <person name="Susuki M."/>
            <person name="Suzuki K.-i.T."/>
            <person name="Hayashi T."/>
            <person name="Toyoda A."/>
            <person name="Oliveira C."/>
            <person name="Osipova E."/>
            <person name="Leigh N.D."/>
            <person name="Simon A."/>
            <person name="Yun M.H."/>
        </authorList>
    </citation>
    <scope>NUCLEOTIDE SEQUENCE</scope>
    <source>
        <strain evidence="1">20211129_DDA</strain>
        <tissue evidence="1">Liver</tissue>
    </source>
</reference>
<dbReference type="Proteomes" id="UP001066276">
    <property type="component" value="Chromosome 5"/>
</dbReference>
<accession>A0AAV7RBP0</accession>
<organism evidence="1 2">
    <name type="scientific">Pleurodeles waltl</name>
    <name type="common">Iberian ribbed newt</name>
    <dbReference type="NCBI Taxonomy" id="8319"/>
    <lineage>
        <taxon>Eukaryota</taxon>
        <taxon>Metazoa</taxon>
        <taxon>Chordata</taxon>
        <taxon>Craniata</taxon>
        <taxon>Vertebrata</taxon>
        <taxon>Euteleostomi</taxon>
        <taxon>Amphibia</taxon>
        <taxon>Batrachia</taxon>
        <taxon>Caudata</taxon>
        <taxon>Salamandroidea</taxon>
        <taxon>Salamandridae</taxon>
        <taxon>Pleurodelinae</taxon>
        <taxon>Pleurodeles</taxon>
    </lineage>
</organism>
<evidence type="ECO:0000313" key="2">
    <source>
        <dbReference type="Proteomes" id="UP001066276"/>
    </source>
</evidence>
<evidence type="ECO:0000313" key="1">
    <source>
        <dbReference type="EMBL" id="KAJ1148624.1"/>
    </source>
</evidence>
<name>A0AAV7RBP0_PLEWA</name>
<keyword evidence="2" id="KW-1185">Reference proteome</keyword>
<comment type="caution">
    <text evidence="1">The sequence shown here is derived from an EMBL/GenBank/DDBJ whole genome shotgun (WGS) entry which is preliminary data.</text>
</comment>
<proteinExistence type="predicted"/>
<dbReference type="EMBL" id="JANPWB010000009">
    <property type="protein sequence ID" value="KAJ1148624.1"/>
    <property type="molecule type" value="Genomic_DNA"/>
</dbReference>
<sequence length="66" mass="7220">MRTGNRIEMTGSEDLRRACSLDDGPRSQAPCHVPGETWLDKVRARVCAYRSWGRVKGVSGVENGGS</sequence>
<dbReference type="AlphaFoldDB" id="A0AAV7RBP0"/>